<sequence>MALQTLAPGLHFLPGAVNSVVIENGAGGALIVDTGLDESHARRLLREVSALGLTPAAVLNTHSHADHHGGNAFLLKRFPELDISAPPFEAAIVNHPLLEPLSLFGACPPPELRTKFLLAPASPARGIEPGRHTLGGAEIELLAVPGHATQMYAVRFGDVLYAADALFGPEALGKHPLTFCVDSAAQKASAAALGEMSGVRVTLPGHGEPTGDLAGLIAANLAAYARTTAAVQAALGEGGATVDELLRRVCGGLGVHMTNAGSVVLNRAVVSAHLTEGLAQGWARLRVEENALLFWPV</sequence>
<dbReference type="InterPro" id="IPR001279">
    <property type="entry name" value="Metallo-B-lactamas"/>
</dbReference>
<dbReference type="Gene3D" id="3.60.15.10">
    <property type="entry name" value="Ribonuclease Z/Hydroxyacylglutathione hydrolase-like"/>
    <property type="match status" value="1"/>
</dbReference>
<dbReference type="STRING" id="856736.SAMN04488058_11762"/>
<dbReference type="Proteomes" id="UP000199223">
    <property type="component" value="Unassembled WGS sequence"/>
</dbReference>
<evidence type="ECO:0000313" key="3">
    <source>
        <dbReference type="Proteomes" id="UP000199223"/>
    </source>
</evidence>
<dbReference type="InterPro" id="IPR050855">
    <property type="entry name" value="NDM-1-like"/>
</dbReference>
<dbReference type="PANTHER" id="PTHR42951:SF14">
    <property type="entry name" value="METALLO-BETA-LACTAMASE SUPERFAMILY PROTEIN"/>
    <property type="match status" value="1"/>
</dbReference>
<name>A0A1H7BDT1_9DEIO</name>
<proteinExistence type="predicted"/>
<accession>A0A1H7BDT1</accession>
<dbReference type="EMBL" id="FNZA01000017">
    <property type="protein sequence ID" value="SEJ75803.1"/>
    <property type="molecule type" value="Genomic_DNA"/>
</dbReference>
<feature type="domain" description="Metallo-beta-lactamase" evidence="1">
    <location>
        <begin position="16"/>
        <end position="206"/>
    </location>
</feature>
<dbReference type="CDD" id="cd07743">
    <property type="entry name" value="metallo-hydrolase-like_MBL-fold"/>
    <property type="match status" value="1"/>
</dbReference>
<dbReference type="InterPro" id="IPR036866">
    <property type="entry name" value="RibonucZ/Hydroxyglut_hydro"/>
</dbReference>
<dbReference type="PANTHER" id="PTHR42951">
    <property type="entry name" value="METALLO-BETA-LACTAMASE DOMAIN-CONTAINING"/>
    <property type="match status" value="1"/>
</dbReference>
<dbReference type="Pfam" id="PF00753">
    <property type="entry name" value="Lactamase_B"/>
    <property type="match status" value="1"/>
</dbReference>
<gene>
    <name evidence="2" type="ORF">SAMN04488058_11762</name>
</gene>
<dbReference type="SUPFAM" id="SSF56281">
    <property type="entry name" value="Metallo-hydrolase/oxidoreductase"/>
    <property type="match status" value="1"/>
</dbReference>
<reference evidence="3" key="1">
    <citation type="submission" date="2016-10" db="EMBL/GenBank/DDBJ databases">
        <authorList>
            <person name="Varghese N."/>
            <person name="Submissions S."/>
        </authorList>
    </citation>
    <scope>NUCLEOTIDE SEQUENCE [LARGE SCALE GENOMIC DNA]</scope>
    <source>
        <strain evidence="3">CGMCC 1.10218</strain>
    </source>
</reference>
<dbReference type="SMART" id="SM00849">
    <property type="entry name" value="Lactamase_B"/>
    <property type="match status" value="1"/>
</dbReference>
<dbReference type="RefSeq" id="WP_092265333.1">
    <property type="nucleotide sequence ID" value="NZ_FNZA01000017.1"/>
</dbReference>
<organism evidence="2 3">
    <name type="scientific">Deinococcus reticulitermitis</name>
    <dbReference type="NCBI Taxonomy" id="856736"/>
    <lineage>
        <taxon>Bacteria</taxon>
        <taxon>Thermotogati</taxon>
        <taxon>Deinococcota</taxon>
        <taxon>Deinococci</taxon>
        <taxon>Deinococcales</taxon>
        <taxon>Deinococcaceae</taxon>
        <taxon>Deinococcus</taxon>
    </lineage>
</organism>
<protein>
    <submittedName>
        <fullName evidence="2">Glyoxylase, beta-lactamase superfamily II</fullName>
    </submittedName>
</protein>
<keyword evidence="3" id="KW-1185">Reference proteome</keyword>
<evidence type="ECO:0000313" key="2">
    <source>
        <dbReference type="EMBL" id="SEJ75803.1"/>
    </source>
</evidence>
<dbReference type="AlphaFoldDB" id="A0A1H7BDT1"/>
<dbReference type="OrthoDB" id="11380at2"/>
<evidence type="ECO:0000259" key="1">
    <source>
        <dbReference type="SMART" id="SM00849"/>
    </source>
</evidence>